<name>W4LLA6_9BACT</name>
<dbReference type="AlphaFoldDB" id="W4LLA6"/>
<sequence length="73" mass="8185">MAEHLQVERQDGLTLFKFTDTAQARLEVLLTRRQEFGLASDEQAELDALAELDRIFTYINSQLALANGTTSAQ</sequence>
<proteinExistence type="predicted"/>
<dbReference type="HOGENOM" id="CLU_166123_0_0_7"/>
<accession>W4LLA6</accession>
<comment type="caution">
    <text evidence="1">The sequence shown here is derived from an EMBL/GenBank/DDBJ whole genome shotgun (WGS) entry which is preliminary data.</text>
</comment>
<organism evidence="1 2">
    <name type="scientific">Candidatus Entotheonella gemina</name>
    <dbReference type="NCBI Taxonomy" id="1429439"/>
    <lineage>
        <taxon>Bacteria</taxon>
        <taxon>Pseudomonadati</taxon>
        <taxon>Nitrospinota/Tectimicrobiota group</taxon>
        <taxon>Candidatus Tectimicrobiota</taxon>
        <taxon>Candidatus Entotheonellia</taxon>
        <taxon>Candidatus Entotheonellales</taxon>
        <taxon>Candidatus Entotheonellaceae</taxon>
        <taxon>Candidatus Entotheonella</taxon>
    </lineage>
</organism>
<gene>
    <name evidence="1" type="ORF">ETSY2_42090</name>
</gene>
<evidence type="ECO:0000313" key="1">
    <source>
        <dbReference type="EMBL" id="ETW98858.1"/>
    </source>
</evidence>
<keyword evidence="2" id="KW-1185">Reference proteome</keyword>
<evidence type="ECO:0000313" key="2">
    <source>
        <dbReference type="Proteomes" id="UP000019140"/>
    </source>
</evidence>
<reference evidence="1 2" key="1">
    <citation type="journal article" date="2014" name="Nature">
        <title>An environmental bacterial taxon with a large and distinct metabolic repertoire.</title>
        <authorList>
            <person name="Wilson M.C."/>
            <person name="Mori T."/>
            <person name="Ruckert C."/>
            <person name="Uria A.R."/>
            <person name="Helf M.J."/>
            <person name="Takada K."/>
            <person name="Gernert C."/>
            <person name="Steffens U.A."/>
            <person name="Heycke N."/>
            <person name="Schmitt S."/>
            <person name="Rinke C."/>
            <person name="Helfrich E.J."/>
            <person name="Brachmann A.O."/>
            <person name="Gurgui C."/>
            <person name="Wakimoto T."/>
            <person name="Kracht M."/>
            <person name="Crusemann M."/>
            <person name="Hentschel U."/>
            <person name="Abe I."/>
            <person name="Matsunaga S."/>
            <person name="Kalinowski J."/>
            <person name="Takeyama H."/>
            <person name="Piel J."/>
        </authorList>
    </citation>
    <scope>NUCLEOTIDE SEQUENCE [LARGE SCALE GENOMIC DNA]</scope>
    <source>
        <strain evidence="2">TSY2</strain>
    </source>
</reference>
<dbReference type="EMBL" id="AZHX01001904">
    <property type="protein sequence ID" value="ETW98858.1"/>
    <property type="molecule type" value="Genomic_DNA"/>
</dbReference>
<dbReference type="Proteomes" id="UP000019140">
    <property type="component" value="Unassembled WGS sequence"/>
</dbReference>
<protein>
    <submittedName>
        <fullName evidence="1">Uncharacterized protein</fullName>
    </submittedName>
</protein>